<dbReference type="InterPro" id="IPR009056">
    <property type="entry name" value="Cyt_c-like_dom"/>
</dbReference>
<keyword evidence="2 6" id="KW-0349">Heme</keyword>
<dbReference type="Gene3D" id="1.10.760.10">
    <property type="entry name" value="Cytochrome c-like domain"/>
    <property type="match status" value="1"/>
</dbReference>
<dbReference type="InterPro" id="IPR036909">
    <property type="entry name" value="Cyt_c-like_dom_sf"/>
</dbReference>
<proteinExistence type="predicted"/>
<evidence type="ECO:0000256" key="1">
    <source>
        <dbReference type="ARBA" id="ARBA00022448"/>
    </source>
</evidence>
<dbReference type="Proteomes" id="UP000192455">
    <property type="component" value="Unassembled WGS sequence"/>
</dbReference>
<evidence type="ECO:0000259" key="8">
    <source>
        <dbReference type="PROSITE" id="PS51007"/>
    </source>
</evidence>
<feature type="region of interest" description="Disordered" evidence="7">
    <location>
        <begin position="172"/>
        <end position="342"/>
    </location>
</feature>
<dbReference type="GO" id="GO:0009055">
    <property type="term" value="F:electron transfer activity"/>
    <property type="evidence" value="ECO:0007669"/>
    <property type="project" value="InterPro"/>
</dbReference>
<keyword evidence="4" id="KW-0249">Electron transport</keyword>
<dbReference type="Pfam" id="PF00034">
    <property type="entry name" value="Cytochrom_C"/>
    <property type="match status" value="1"/>
</dbReference>
<dbReference type="GO" id="GO:0046872">
    <property type="term" value="F:metal ion binding"/>
    <property type="evidence" value="ECO:0007669"/>
    <property type="project" value="UniProtKB-KW"/>
</dbReference>
<keyword evidence="5 6" id="KW-0408">Iron</keyword>
<gene>
    <name evidence="9" type="ORF">SAMN05421849_2080</name>
</gene>
<organism evidence="9 10">
    <name type="scientific">Pontibaca methylaminivorans</name>
    <dbReference type="NCBI Taxonomy" id="515897"/>
    <lineage>
        <taxon>Bacteria</taxon>
        <taxon>Pseudomonadati</taxon>
        <taxon>Pseudomonadota</taxon>
        <taxon>Alphaproteobacteria</taxon>
        <taxon>Rhodobacterales</taxon>
        <taxon>Roseobacteraceae</taxon>
        <taxon>Pontibaca</taxon>
    </lineage>
</organism>
<keyword evidence="1" id="KW-0813">Transport</keyword>
<dbReference type="GO" id="GO:0020037">
    <property type="term" value="F:heme binding"/>
    <property type="evidence" value="ECO:0007669"/>
    <property type="project" value="InterPro"/>
</dbReference>
<dbReference type="PROSITE" id="PS51007">
    <property type="entry name" value="CYTC"/>
    <property type="match status" value="1"/>
</dbReference>
<dbReference type="PRINTS" id="PR00604">
    <property type="entry name" value="CYTCHRMECIAB"/>
</dbReference>
<keyword evidence="3 6" id="KW-0479">Metal-binding</keyword>
<evidence type="ECO:0000313" key="10">
    <source>
        <dbReference type="Proteomes" id="UP000192455"/>
    </source>
</evidence>
<feature type="compositionally biased region" description="Acidic residues" evidence="7">
    <location>
        <begin position="181"/>
        <end position="216"/>
    </location>
</feature>
<evidence type="ECO:0000313" key="9">
    <source>
        <dbReference type="EMBL" id="SIT84268.1"/>
    </source>
</evidence>
<protein>
    <submittedName>
        <fullName evidence="9">Cytochrome c2</fullName>
    </submittedName>
</protein>
<reference evidence="9 10" key="1">
    <citation type="submission" date="2017-01" db="EMBL/GenBank/DDBJ databases">
        <authorList>
            <person name="Mah S.A."/>
            <person name="Swanson W.J."/>
            <person name="Moy G.W."/>
            <person name="Vacquier V.D."/>
        </authorList>
    </citation>
    <scope>NUCLEOTIDE SEQUENCE [LARGE SCALE GENOMIC DNA]</scope>
    <source>
        <strain evidence="9 10">DSM 21219</strain>
    </source>
</reference>
<dbReference type="RefSeq" id="WP_076649777.1">
    <property type="nucleotide sequence ID" value="NZ_FTPS01000001.1"/>
</dbReference>
<accession>A0A1R3X2Z4</accession>
<feature type="compositionally biased region" description="Acidic residues" evidence="7">
    <location>
        <begin position="223"/>
        <end position="324"/>
    </location>
</feature>
<evidence type="ECO:0000256" key="7">
    <source>
        <dbReference type="SAM" id="MobiDB-lite"/>
    </source>
</evidence>
<dbReference type="EMBL" id="FTPS01000001">
    <property type="protein sequence ID" value="SIT84268.1"/>
    <property type="molecule type" value="Genomic_DNA"/>
</dbReference>
<dbReference type="STRING" id="515897.SAMN05421849_2080"/>
<feature type="domain" description="Cytochrome c" evidence="8">
    <location>
        <begin position="67"/>
        <end position="166"/>
    </location>
</feature>
<dbReference type="InterPro" id="IPR002327">
    <property type="entry name" value="Cyt_c_1A/1B"/>
</dbReference>
<evidence type="ECO:0000256" key="3">
    <source>
        <dbReference type="ARBA" id="ARBA00022723"/>
    </source>
</evidence>
<evidence type="ECO:0000256" key="4">
    <source>
        <dbReference type="ARBA" id="ARBA00022982"/>
    </source>
</evidence>
<evidence type="ECO:0000256" key="2">
    <source>
        <dbReference type="ARBA" id="ARBA00022617"/>
    </source>
</evidence>
<dbReference type="SUPFAM" id="SSF46626">
    <property type="entry name" value="Cytochrome c"/>
    <property type="match status" value="1"/>
</dbReference>
<evidence type="ECO:0000256" key="6">
    <source>
        <dbReference type="PROSITE-ProRule" id="PRU00433"/>
    </source>
</evidence>
<evidence type="ECO:0000256" key="5">
    <source>
        <dbReference type="ARBA" id="ARBA00023004"/>
    </source>
</evidence>
<keyword evidence="10" id="KW-1185">Reference proteome</keyword>
<name>A0A1R3X2Z4_9RHOB</name>
<sequence>MNTMTVTKAAAGVIGAFLVLLLGAWAAQAIYHVESPGDPAYAIDTGDEGEDGDEGPGASFADLLAEADPDAGERVFRKCVACHKLEPGANSTGPALYGVVGREVAHEAGFNYSSAMADHGGVWTPDLLSDFLAKPSDEVPGTAMSFAGLPKDTDRANVIAYLNTHSDDPIDLAAAAGGDAGEGEAAADEAEETGEASDDAAADESGDEATEEETGGEEAPATQDEESGDTATDDAAAEDEAADAAADDATADDAAADDATAEDAAADDAAADDAAAEDAAADDAAADDAAAADEAAEEDASADNAAEEDAAGGEAGDTGDEAGAEDTAPAQGTGSNRRDQLP</sequence>
<dbReference type="AlphaFoldDB" id="A0A1R3X2Z4"/>
<dbReference type="PANTHER" id="PTHR11961">
    <property type="entry name" value="CYTOCHROME C"/>
    <property type="match status" value="1"/>
</dbReference>